<evidence type="ECO:0008006" key="2">
    <source>
        <dbReference type="Google" id="ProtNLM"/>
    </source>
</evidence>
<proteinExistence type="predicted"/>
<reference evidence="1" key="1">
    <citation type="journal article" date="2020" name="mSystems">
        <title>Genome- and Community-Level Interaction Insights into Carbon Utilization and Element Cycling Functions of Hydrothermarchaeota in Hydrothermal Sediment.</title>
        <authorList>
            <person name="Zhou Z."/>
            <person name="Liu Y."/>
            <person name="Xu W."/>
            <person name="Pan J."/>
            <person name="Luo Z.H."/>
            <person name="Li M."/>
        </authorList>
    </citation>
    <scope>NUCLEOTIDE SEQUENCE [LARGE SCALE GENOMIC DNA]</scope>
    <source>
        <strain evidence="1">SpSt-339</strain>
    </source>
</reference>
<evidence type="ECO:0000313" key="1">
    <source>
        <dbReference type="EMBL" id="HEN15178.1"/>
    </source>
</evidence>
<sequence>MPVEHVYGTMVTMTTYGTWLRGDERGWTSDGLIWPADPILEAADRDRMLHPPFVFDPDRLYGIGAEIGKSLMTRQHQRILALTVQTWHVHFVVAESDVHISDVVKCAKEAVRYHLRAGRPIWTDDADKRFCFDKISLRNRIHYVERHNTECGLPPRPWPFVIGYEE</sequence>
<accession>A0A7C2K0D3</accession>
<name>A0A7C2K0D3_9PLAN</name>
<protein>
    <recommendedName>
        <fullName evidence="2">Transposase IS200-like domain-containing protein</fullName>
    </recommendedName>
</protein>
<dbReference type="AlphaFoldDB" id="A0A7C2K0D3"/>
<gene>
    <name evidence="1" type="ORF">ENQ76_06890</name>
</gene>
<comment type="caution">
    <text evidence="1">The sequence shown here is derived from an EMBL/GenBank/DDBJ whole genome shotgun (WGS) entry which is preliminary data.</text>
</comment>
<organism evidence="1">
    <name type="scientific">Schlesneria paludicola</name>
    <dbReference type="NCBI Taxonomy" id="360056"/>
    <lineage>
        <taxon>Bacteria</taxon>
        <taxon>Pseudomonadati</taxon>
        <taxon>Planctomycetota</taxon>
        <taxon>Planctomycetia</taxon>
        <taxon>Planctomycetales</taxon>
        <taxon>Planctomycetaceae</taxon>
        <taxon>Schlesneria</taxon>
    </lineage>
</organism>
<dbReference type="EMBL" id="DSOK01000197">
    <property type="protein sequence ID" value="HEN15178.1"/>
    <property type="molecule type" value="Genomic_DNA"/>
</dbReference>